<proteinExistence type="predicted"/>
<evidence type="ECO:0000256" key="1">
    <source>
        <dbReference type="SAM" id="MobiDB-lite"/>
    </source>
</evidence>
<name>A0A401QU09_STRNR</name>
<protein>
    <submittedName>
        <fullName evidence="2">Uncharacterized protein</fullName>
    </submittedName>
</protein>
<comment type="caution">
    <text evidence="2">The sequence shown here is derived from an EMBL/GenBank/DDBJ whole genome shotgun (WGS) entry which is preliminary data.</text>
</comment>
<dbReference type="AlphaFoldDB" id="A0A401QU09"/>
<gene>
    <name evidence="2" type="ORF">SALB_01481</name>
</gene>
<sequence length="33" mass="3763">MTRTPEAQYLWAHDPETGPRWGHRELTGDVLAA</sequence>
<dbReference type="Proteomes" id="UP000288351">
    <property type="component" value="Unassembled WGS sequence"/>
</dbReference>
<evidence type="ECO:0000313" key="3">
    <source>
        <dbReference type="Proteomes" id="UP000288351"/>
    </source>
</evidence>
<dbReference type="EMBL" id="BHXC01000006">
    <property type="protein sequence ID" value="GCB88808.1"/>
    <property type="molecule type" value="Genomic_DNA"/>
</dbReference>
<evidence type="ECO:0000313" key="2">
    <source>
        <dbReference type="EMBL" id="GCB88808.1"/>
    </source>
</evidence>
<reference evidence="2 3" key="1">
    <citation type="journal article" date="2019" name="Microbiol. Resour. Announc.">
        <title>Draft Genome Sequence of the Most Traditional epsilon-Poly-l-Lysine Producer, Streptomyces albulus NBRC14147.</title>
        <authorList>
            <person name="Yamanaka K."/>
            <person name="Hamano Y."/>
        </authorList>
    </citation>
    <scope>NUCLEOTIDE SEQUENCE [LARGE SCALE GENOMIC DNA]</scope>
    <source>
        <strain evidence="2 3">NBRC 14147</strain>
    </source>
</reference>
<accession>A0A401QU09</accession>
<organism evidence="2 3">
    <name type="scientific">Streptomyces noursei</name>
    <name type="common">Streptomyces albulus</name>
    <dbReference type="NCBI Taxonomy" id="1971"/>
    <lineage>
        <taxon>Bacteria</taxon>
        <taxon>Bacillati</taxon>
        <taxon>Actinomycetota</taxon>
        <taxon>Actinomycetes</taxon>
        <taxon>Kitasatosporales</taxon>
        <taxon>Streptomycetaceae</taxon>
        <taxon>Streptomyces</taxon>
    </lineage>
</organism>
<feature type="compositionally biased region" description="Basic and acidic residues" evidence="1">
    <location>
        <begin position="13"/>
        <end position="27"/>
    </location>
</feature>
<feature type="region of interest" description="Disordered" evidence="1">
    <location>
        <begin position="1"/>
        <end position="33"/>
    </location>
</feature>